<evidence type="ECO:0000313" key="11">
    <source>
        <dbReference type="EMBL" id="MBH0238819.1"/>
    </source>
</evidence>
<comment type="pathway">
    <text evidence="2 9">Amino-acid biosynthesis; L-tryptophan biosynthesis; L-tryptophan from chorismate: step 3/5.</text>
</comment>
<keyword evidence="8 9" id="KW-0413">Isomerase</keyword>
<organism evidence="11 12">
    <name type="scientific">Methylobrevis albus</name>
    <dbReference type="NCBI Taxonomy" id="2793297"/>
    <lineage>
        <taxon>Bacteria</taxon>
        <taxon>Pseudomonadati</taxon>
        <taxon>Pseudomonadota</taxon>
        <taxon>Alphaproteobacteria</taxon>
        <taxon>Hyphomicrobiales</taxon>
        <taxon>Pleomorphomonadaceae</taxon>
        <taxon>Methylobrevis</taxon>
    </lineage>
</organism>
<protein>
    <recommendedName>
        <fullName evidence="4 9">N-(5'-phosphoribosyl)anthranilate isomerase</fullName>
        <shortName evidence="9">PRAI</shortName>
        <ecNumber evidence="3 9">5.3.1.24</ecNumber>
    </recommendedName>
</protein>
<evidence type="ECO:0000256" key="3">
    <source>
        <dbReference type="ARBA" id="ARBA00012572"/>
    </source>
</evidence>
<name>A0A931I3L6_9HYPH</name>
<dbReference type="GO" id="GO:0004640">
    <property type="term" value="F:phosphoribosylanthranilate isomerase activity"/>
    <property type="evidence" value="ECO:0007669"/>
    <property type="project" value="UniProtKB-UniRule"/>
</dbReference>
<evidence type="ECO:0000256" key="6">
    <source>
        <dbReference type="ARBA" id="ARBA00022822"/>
    </source>
</evidence>
<accession>A0A931I3L6</accession>
<dbReference type="InterPro" id="IPR044643">
    <property type="entry name" value="TrpF_fam"/>
</dbReference>
<dbReference type="InterPro" id="IPR001240">
    <property type="entry name" value="PRAI_dom"/>
</dbReference>
<comment type="similarity">
    <text evidence="9">Belongs to the TrpF family.</text>
</comment>
<evidence type="ECO:0000313" key="12">
    <source>
        <dbReference type="Proteomes" id="UP000631694"/>
    </source>
</evidence>
<dbReference type="PANTHER" id="PTHR42894">
    <property type="entry name" value="N-(5'-PHOSPHORIBOSYL)ANTHRANILATE ISOMERASE"/>
    <property type="match status" value="1"/>
</dbReference>
<dbReference type="Proteomes" id="UP000631694">
    <property type="component" value="Unassembled WGS sequence"/>
</dbReference>
<dbReference type="NCBIfam" id="NF002295">
    <property type="entry name" value="PRK01222.1-1"/>
    <property type="match status" value="1"/>
</dbReference>
<keyword evidence="5 9" id="KW-0028">Amino-acid biosynthesis</keyword>
<dbReference type="EMBL" id="JADZLT010000051">
    <property type="protein sequence ID" value="MBH0238819.1"/>
    <property type="molecule type" value="Genomic_DNA"/>
</dbReference>
<dbReference type="AlphaFoldDB" id="A0A931I3L6"/>
<proteinExistence type="inferred from homology"/>
<keyword evidence="7 9" id="KW-0057">Aromatic amino acid biosynthesis</keyword>
<dbReference type="RefSeq" id="WP_197311901.1">
    <property type="nucleotide sequence ID" value="NZ_JADZLT010000051.1"/>
</dbReference>
<dbReference type="EC" id="5.3.1.24" evidence="3 9"/>
<evidence type="ECO:0000256" key="8">
    <source>
        <dbReference type="ARBA" id="ARBA00023235"/>
    </source>
</evidence>
<evidence type="ECO:0000256" key="5">
    <source>
        <dbReference type="ARBA" id="ARBA00022605"/>
    </source>
</evidence>
<comment type="catalytic activity">
    <reaction evidence="1 9">
        <text>N-(5-phospho-beta-D-ribosyl)anthranilate = 1-(2-carboxyphenylamino)-1-deoxy-D-ribulose 5-phosphate</text>
        <dbReference type="Rhea" id="RHEA:21540"/>
        <dbReference type="ChEBI" id="CHEBI:18277"/>
        <dbReference type="ChEBI" id="CHEBI:58613"/>
        <dbReference type="EC" id="5.3.1.24"/>
    </reaction>
</comment>
<dbReference type="InterPro" id="IPR013785">
    <property type="entry name" value="Aldolase_TIM"/>
</dbReference>
<dbReference type="InterPro" id="IPR011060">
    <property type="entry name" value="RibuloseP-bd_barrel"/>
</dbReference>
<evidence type="ECO:0000256" key="7">
    <source>
        <dbReference type="ARBA" id="ARBA00023141"/>
    </source>
</evidence>
<evidence type="ECO:0000256" key="2">
    <source>
        <dbReference type="ARBA" id="ARBA00004664"/>
    </source>
</evidence>
<evidence type="ECO:0000256" key="1">
    <source>
        <dbReference type="ARBA" id="ARBA00001164"/>
    </source>
</evidence>
<dbReference type="Pfam" id="PF00697">
    <property type="entry name" value="PRAI"/>
    <property type="match status" value="1"/>
</dbReference>
<evidence type="ECO:0000259" key="10">
    <source>
        <dbReference type="Pfam" id="PF00697"/>
    </source>
</evidence>
<reference evidence="11" key="1">
    <citation type="submission" date="2020-12" db="EMBL/GenBank/DDBJ databases">
        <title>Methylobrevis albus sp. nov., isolated from fresh water lack sediment.</title>
        <authorList>
            <person name="Zou Q."/>
        </authorList>
    </citation>
    <scope>NUCLEOTIDE SEQUENCE</scope>
    <source>
        <strain evidence="11">L22</strain>
    </source>
</reference>
<keyword evidence="6 9" id="KW-0822">Tryptophan biosynthesis</keyword>
<keyword evidence="12" id="KW-1185">Reference proteome</keyword>
<feature type="domain" description="N-(5'phosphoribosyl) anthranilate isomerase (PRAI)" evidence="10">
    <location>
        <begin position="9"/>
        <end position="212"/>
    </location>
</feature>
<sequence length="226" mass="22579">MPPTAAPEIKICGLSTPETLAAALAAGADLVGFVSFPRSPRHVGLDAMATLADAARGRAGIVALTVDADDAALDALVAAVRPDILQLHGHETPERCAAVRARFGVSVMKALGIGTAADVSAVASFAGAADRLLLDAKPPKDASRPGGLGATFDWSLLEDLDPALSFMLSGGLDPDNVGAAIRRVRPAGVDVSSGVETAPGVKSAALIAAFVAAARRAFAGEPAGVA</sequence>
<dbReference type="PANTHER" id="PTHR42894:SF1">
    <property type="entry name" value="N-(5'-PHOSPHORIBOSYL)ANTHRANILATE ISOMERASE"/>
    <property type="match status" value="1"/>
</dbReference>
<dbReference type="CDD" id="cd00405">
    <property type="entry name" value="PRAI"/>
    <property type="match status" value="1"/>
</dbReference>
<dbReference type="GO" id="GO:0000162">
    <property type="term" value="P:L-tryptophan biosynthetic process"/>
    <property type="evidence" value="ECO:0007669"/>
    <property type="project" value="UniProtKB-UniRule"/>
</dbReference>
<evidence type="ECO:0000256" key="9">
    <source>
        <dbReference type="HAMAP-Rule" id="MF_00135"/>
    </source>
</evidence>
<dbReference type="Gene3D" id="3.20.20.70">
    <property type="entry name" value="Aldolase class I"/>
    <property type="match status" value="1"/>
</dbReference>
<evidence type="ECO:0000256" key="4">
    <source>
        <dbReference type="ARBA" id="ARBA00022272"/>
    </source>
</evidence>
<dbReference type="HAMAP" id="MF_00135">
    <property type="entry name" value="PRAI"/>
    <property type="match status" value="1"/>
</dbReference>
<gene>
    <name evidence="9" type="primary">trpF</name>
    <name evidence="11" type="ORF">I5731_13365</name>
</gene>
<comment type="caution">
    <text evidence="11">The sequence shown here is derived from an EMBL/GenBank/DDBJ whole genome shotgun (WGS) entry which is preliminary data.</text>
</comment>
<dbReference type="SUPFAM" id="SSF51366">
    <property type="entry name" value="Ribulose-phoshate binding barrel"/>
    <property type="match status" value="1"/>
</dbReference>